<evidence type="ECO:0000259" key="10">
    <source>
        <dbReference type="Pfam" id="PF07715"/>
    </source>
</evidence>
<evidence type="ECO:0000256" key="1">
    <source>
        <dbReference type="ARBA" id="ARBA00004571"/>
    </source>
</evidence>
<evidence type="ECO:0000256" key="7">
    <source>
        <dbReference type="PROSITE-ProRule" id="PRU01360"/>
    </source>
</evidence>
<evidence type="ECO:0000256" key="4">
    <source>
        <dbReference type="ARBA" id="ARBA00022692"/>
    </source>
</evidence>
<evidence type="ECO:0000256" key="5">
    <source>
        <dbReference type="ARBA" id="ARBA00023136"/>
    </source>
</evidence>
<dbReference type="InterPro" id="IPR036942">
    <property type="entry name" value="Beta-barrel_TonB_sf"/>
</dbReference>
<comment type="subcellular location">
    <subcellularLocation>
        <location evidence="1 7">Cell outer membrane</location>
        <topology evidence="1 7">Multi-pass membrane protein</topology>
    </subcellularLocation>
</comment>
<name>A0A7K1Y620_9SPHI</name>
<dbReference type="Pfam" id="PF14905">
    <property type="entry name" value="OMP_b-brl_3"/>
    <property type="match status" value="1"/>
</dbReference>
<evidence type="ECO:0000256" key="2">
    <source>
        <dbReference type="ARBA" id="ARBA00022448"/>
    </source>
</evidence>
<dbReference type="Proteomes" id="UP000466586">
    <property type="component" value="Unassembled WGS sequence"/>
</dbReference>
<evidence type="ECO:0000256" key="8">
    <source>
        <dbReference type="SAM" id="MobiDB-lite"/>
    </source>
</evidence>
<comment type="caution">
    <text evidence="12">The sequence shown here is derived from an EMBL/GenBank/DDBJ whole genome shotgun (WGS) entry which is preliminary data.</text>
</comment>
<dbReference type="EMBL" id="WVHT01000001">
    <property type="protein sequence ID" value="MXV49468.1"/>
    <property type="molecule type" value="Genomic_DNA"/>
</dbReference>
<dbReference type="GO" id="GO:0030246">
    <property type="term" value="F:carbohydrate binding"/>
    <property type="evidence" value="ECO:0007669"/>
    <property type="project" value="InterPro"/>
</dbReference>
<keyword evidence="2 7" id="KW-0813">Transport</keyword>
<comment type="similarity">
    <text evidence="7">Belongs to the TonB-dependent receptor family.</text>
</comment>
<reference evidence="12 13" key="1">
    <citation type="submission" date="2019-11" db="EMBL/GenBank/DDBJ databases">
        <title>Pedobacter sp. HMF7647 Genome sequencing and assembly.</title>
        <authorList>
            <person name="Kang H."/>
            <person name="Kim H."/>
            <person name="Joh K."/>
        </authorList>
    </citation>
    <scope>NUCLEOTIDE SEQUENCE [LARGE SCALE GENOMIC DNA]</scope>
    <source>
        <strain evidence="12 13">HMF7647</strain>
    </source>
</reference>
<evidence type="ECO:0000256" key="3">
    <source>
        <dbReference type="ARBA" id="ARBA00022452"/>
    </source>
</evidence>
<dbReference type="InterPro" id="IPR041700">
    <property type="entry name" value="OMP_b-brl_3"/>
</dbReference>
<keyword evidence="5 7" id="KW-0472">Membrane</keyword>
<proteinExistence type="inferred from homology"/>
<dbReference type="RefSeq" id="WP_160842580.1">
    <property type="nucleotide sequence ID" value="NZ_WVHT01000001.1"/>
</dbReference>
<keyword evidence="3 7" id="KW-1134">Transmembrane beta strand</keyword>
<keyword evidence="12" id="KW-0675">Receptor</keyword>
<accession>A0A7K1Y620</accession>
<dbReference type="GO" id="GO:0009279">
    <property type="term" value="C:cell outer membrane"/>
    <property type="evidence" value="ECO:0007669"/>
    <property type="project" value="UniProtKB-SubCell"/>
</dbReference>
<protein>
    <submittedName>
        <fullName evidence="12">TonB-dependent receptor</fullName>
    </submittedName>
</protein>
<feature type="signal peptide" evidence="9">
    <location>
        <begin position="1"/>
        <end position="29"/>
    </location>
</feature>
<gene>
    <name evidence="12" type="ORF">GS399_00670</name>
</gene>
<dbReference type="PANTHER" id="PTHR40980">
    <property type="entry name" value="PLUG DOMAIN-CONTAINING PROTEIN"/>
    <property type="match status" value="1"/>
</dbReference>
<evidence type="ECO:0000259" key="11">
    <source>
        <dbReference type="Pfam" id="PF14905"/>
    </source>
</evidence>
<keyword evidence="9" id="KW-0732">Signal</keyword>
<dbReference type="SUPFAM" id="SSF49452">
    <property type="entry name" value="Starch-binding domain-like"/>
    <property type="match status" value="1"/>
</dbReference>
<dbReference type="PROSITE" id="PS52016">
    <property type="entry name" value="TONB_DEPENDENT_REC_3"/>
    <property type="match status" value="1"/>
</dbReference>
<dbReference type="PANTHER" id="PTHR40980:SF4">
    <property type="entry name" value="TONB-DEPENDENT RECEPTOR-LIKE BETA-BARREL DOMAIN-CONTAINING PROTEIN"/>
    <property type="match status" value="1"/>
</dbReference>
<evidence type="ECO:0000313" key="13">
    <source>
        <dbReference type="Proteomes" id="UP000466586"/>
    </source>
</evidence>
<dbReference type="Gene3D" id="2.60.40.1120">
    <property type="entry name" value="Carboxypeptidase-like, regulatory domain"/>
    <property type="match status" value="1"/>
</dbReference>
<evidence type="ECO:0000256" key="9">
    <source>
        <dbReference type="SAM" id="SignalP"/>
    </source>
</evidence>
<dbReference type="Gene3D" id="2.40.170.20">
    <property type="entry name" value="TonB-dependent receptor, beta-barrel domain"/>
    <property type="match status" value="1"/>
</dbReference>
<keyword evidence="6 7" id="KW-0998">Cell outer membrane</keyword>
<feature type="chain" id="PRO_5029871222" evidence="9">
    <location>
        <begin position="30"/>
        <end position="829"/>
    </location>
</feature>
<evidence type="ECO:0000256" key="6">
    <source>
        <dbReference type="ARBA" id="ARBA00023237"/>
    </source>
</evidence>
<feature type="domain" description="Outer membrane protein beta-barrel" evidence="11">
    <location>
        <begin position="382"/>
        <end position="796"/>
    </location>
</feature>
<dbReference type="Pfam" id="PF13620">
    <property type="entry name" value="CarboxypepD_reg"/>
    <property type="match status" value="1"/>
</dbReference>
<dbReference type="Gene3D" id="2.170.130.10">
    <property type="entry name" value="TonB-dependent receptor, plug domain"/>
    <property type="match status" value="1"/>
</dbReference>
<dbReference type="InterPro" id="IPR039426">
    <property type="entry name" value="TonB-dep_rcpt-like"/>
</dbReference>
<feature type="domain" description="TonB-dependent receptor plug" evidence="10">
    <location>
        <begin position="151"/>
        <end position="230"/>
    </location>
</feature>
<dbReference type="InterPro" id="IPR012910">
    <property type="entry name" value="Plug_dom"/>
</dbReference>
<dbReference type="InterPro" id="IPR037066">
    <property type="entry name" value="Plug_dom_sf"/>
</dbReference>
<sequence>MKSLSRALALAAILTVLFSVKLFSQTAGTGTVSGKLVDETGKAIDFASVALVKKSDNQTLRSTQTDPQGNFKIANVPFADYILKISFVGYQPYANNAITVSAQNTDIALGSVKMTTGKTNVLKEVVVQGQKNAMQIGIDKKIFNVDQSLVSQGGSATDLLTNVPTVAVDIDGNVSLRGTSNVKILIDGKPSALAGGNIADVLQSLPASSIESIELITNPSSKYQADGQSGIINIVLKKNQKVGLNGMVSGGAGNLDNYNASTNLSYRDKKINLYGNYSYRNGYQKGSGFTNTTTYEGQTSLVNNNSISSGKNIGNNLKLGLDYYLSQRATLGISGNANFRNGDRDEDLNYFYDDLSRYTTSIRNSDRNSKDKTYDWSLDYTQKFKKKGEELTANFSYGKGNDNDLQNFNQTYQGDASKRDSLTSNRQTDTEAGKNYNIQVDYTLPVNDKVKWEAGYRSTIRNEFDTQLFETNQDGIYNIEYDQTNDFKLEDIVHALYTNYQNQFTKTFGMQIGLRAEQAYLNTEYIGKNPLEPKNSQSNLDYFRVYPSIFFTKKFGGEQQLQLSYTRRVNRPQGWMVNPFLDRTDPSNFRAGNPSLKPEDIHSFELGYSKFWDAVNFTSSVYYRQVNDVIQPVRSILPTNNLITLTNFYNLTSSNAIGLELISKADINKAISLTGNVNLFYNRLEGNEQYNLQSSDGYNWNANLIGNFKLPKNISAQFNMNYSAPRNTAQGTMKEMFGTDAGIRYDFLKNRAGSLSFNMRDIFNTRRFGQTTETPELIQDFERRRQGQMGMLTFSYRFGKSDFNNQQRKKRDQDQQQQSSPEDYGGGGK</sequence>
<keyword evidence="4 7" id="KW-0812">Transmembrane</keyword>
<dbReference type="InterPro" id="IPR013784">
    <property type="entry name" value="Carb-bd-like_fold"/>
</dbReference>
<dbReference type="Pfam" id="PF07715">
    <property type="entry name" value="Plug"/>
    <property type="match status" value="1"/>
</dbReference>
<dbReference type="SUPFAM" id="SSF56935">
    <property type="entry name" value="Porins"/>
    <property type="match status" value="1"/>
</dbReference>
<organism evidence="12 13">
    <name type="scientific">Hufsiella arboris</name>
    <dbReference type="NCBI Taxonomy" id="2695275"/>
    <lineage>
        <taxon>Bacteria</taxon>
        <taxon>Pseudomonadati</taxon>
        <taxon>Bacteroidota</taxon>
        <taxon>Sphingobacteriia</taxon>
        <taxon>Sphingobacteriales</taxon>
        <taxon>Sphingobacteriaceae</taxon>
        <taxon>Hufsiella</taxon>
    </lineage>
</organism>
<dbReference type="AlphaFoldDB" id="A0A7K1Y620"/>
<keyword evidence="13" id="KW-1185">Reference proteome</keyword>
<feature type="region of interest" description="Disordered" evidence="8">
    <location>
        <begin position="802"/>
        <end position="829"/>
    </location>
</feature>
<evidence type="ECO:0000313" key="12">
    <source>
        <dbReference type="EMBL" id="MXV49468.1"/>
    </source>
</evidence>